<gene>
    <name evidence="3" type="ORF">QYM36_019631</name>
</gene>
<reference evidence="3" key="1">
    <citation type="submission" date="2023-07" db="EMBL/GenBank/DDBJ databases">
        <title>Chromosome-level genome assembly of Artemia franciscana.</title>
        <authorList>
            <person name="Jo E."/>
        </authorList>
    </citation>
    <scope>NUCLEOTIDE SEQUENCE</scope>
    <source>
        <tissue evidence="3">Whole body</tissue>
    </source>
</reference>
<dbReference type="InterPro" id="IPR043502">
    <property type="entry name" value="DNA/RNA_pol_sf"/>
</dbReference>
<dbReference type="EMBL" id="JAVRJZ010002122">
    <property type="protein sequence ID" value="KAK2701730.1"/>
    <property type="molecule type" value="Genomic_DNA"/>
</dbReference>
<dbReference type="PANTHER" id="PTHR19446">
    <property type="entry name" value="REVERSE TRANSCRIPTASES"/>
    <property type="match status" value="1"/>
</dbReference>
<accession>A0AA88KZ69</accession>
<evidence type="ECO:0000313" key="4">
    <source>
        <dbReference type="Proteomes" id="UP001187531"/>
    </source>
</evidence>
<dbReference type="GO" id="GO:0071897">
    <property type="term" value="P:DNA biosynthetic process"/>
    <property type="evidence" value="ECO:0007669"/>
    <property type="project" value="UniProtKB-ARBA"/>
</dbReference>
<dbReference type="Proteomes" id="UP001187531">
    <property type="component" value="Unassembled WGS sequence"/>
</dbReference>
<dbReference type="AlphaFoldDB" id="A0AA88KZ69"/>
<keyword evidence="4" id="KW-1185">Reference proteome</keyword>
<evidence type="ECO:0000313" key="3">
    <source>
        <dbReference type="EMBL" id="KAK2701730.1"/>
    </source>
</evidence>
<feature type="region of interest" description="Disordered" evidence="1">
    <location>
        <begin position="1"/>
        <end position="53"/>
    </location>
</feature>
<protein>
    <recommendedName>
        <fullName evidence="2">Reverse transcriptase domain-containing protein</fullName>
    </recommendedName>
</protein>
<evidence type="ECO:0000256" key="1">
    <source>
        <dbReference type="SAM" id="MobiDB-lite"/>
    </source>
</evidence>
<sequence>MSHPKKGKVSIKMKNKGGMEDTISDTDVVSKPENKRPREESSSSTEYREQDNNLSSEMQVFPVIIKIIQKEDGSKIELLIKYKSIEAKVKHTILQLKRKTWRLYSENKLNRFTPIKLVWNTLNAISGKFSKNKDYILQDENNDLLWDSSNKANLFAKKFLAKRENLPDLTPAEKEIIQCKITNLMMEVDSNDTEFTEEELERVIQSLPSNKSPEMDGVTYDIIKILGPTSRELLLRLYNTCLNTGKVPTTWSTSVIIPILKPGKPPLNPDNYRPISLTGSFIKIMEHMIKSRIESVFDKTLINEQVGFRKRRCTMDAIVTLETDVKTATWSKSCVEAVFFDLSSVLDSIPWDVIMTKVSDSVKGKTLRLIYVLLQTEKAYVKSCDKFSNSFRFNRGVPQGGVLSPILFNLCMSDFPLDNVKGEIFADDIAVRATDSSPHGAFIKIKKSS</sequence>
<proteinExistence type="predicted"/>
<dbReference type="PROSITE" id="PS50878">
    <property type="entry name" value="RT_POL"/>
    <property type="match status" value="1"/>
</dbReference>
<feature type="compositionally biased region" description="Basic residues" evidence="1">
    <location>
        <begin position="1"/>
        <end position="15"/>
    </location>
</feature>
<comment type="caution">
    <text evidence="3">The sequence shown here is derived from an EMBL/GenBank/DDBJ whole genome shotgun (WGS) entry which is preliminary data.</text>
</comment>
<feature type="compositionally biased region" description="Basic and acidic residues" evidence="1">
    <location>
        <begin position="28"/>
        <end position="51"/>
    </location>
</feature>
<dbReference type="InterPro" id="IPR000477">
    <property type="entry name" value="RT_dom"/>
</dbReference>
<dbReference type="CDD" id="cd01650">
    <property type="entry name" value="RT_nLTR_like"/>
    <property type="match status" value="1"/>
</dbReference>
<name>A0AA88KZ69_ARTSF</name>
<feature type="domain" description="Reverse transcriptase" evidence="2">
    <location>
        <begin position="240"/>
        <end position="449"/>
    </location>
</feature>
<dbReference type="Pfam" id="PF00078">
    <property type="entry name" value="RVT_1"/>
    <property type="match status" value="1"/>
</dbReference>
<evidence type="ECO:0000259" key="2">
    <source>
        <dbReference type="PROSITE" id="PS50878"/>
    </source>
</evidence>
<organism evidence="3 4">
    <name type="scientific">Artemia franciscana</name>
    <name type="common">Brine shrimp</name>
    <name type="synonym">Artemia sanfranciscana</name>
    <dbReference type="NCBI Taxonomy" id="6661"/>
    <lineage>
        <taxon>Eukaryota</taxon>
        <taxon>Metazoa</taxon>
        <taxon>Ecdysozoa</taxon>
        <taxon>Arthropoda</taxon>
        <taxon>Crustacea</taxon>
        <taxon>Branchiopoda</taxon>
        <taxon>Anostraca</taxon>
        <taxon>Artemiidae</taxon>
        <taxon>Artemia</taxon>
    </lineage>
</organism>
<dbReference type="SUPFAM" id="SSF56672">
    <property type="entry name" value="DNA/RNA polymerases"/>
    <property type="match status" value="1"/>
</dbReference>